<evidence type="ECO:0000256" key="6">
    <source>
        <dbReference type="ARBA" id="ARBA00023239"/>
    </source>
</evidence>
<feature type="domain" description="Prephenate dehydratase" evidence="8">
    <location>
        <begin position="4"/>
        <end position="182"/>
    </location>
</feature>
<evidence type="ECO:0000259" key="8">
    <source>
        <dbReference type="PROSITE" id="PS51171"/>
    </source>
</evidence>
<proteinExistence type="predicted"/>
<keyword evidence="11" id="KW-1185">Reference proteome</keyword>
<dbReference type="PROSITE" id="PS51671">
    <property type="entry name" value="ACT"/>
    <property type="match status" value="1"/>
</dbReference>
<dbReference type="Gene3D" id="3.40.190.10">
    <property type="entry name" value="Periplasmic binding protein-like II"/>
    <property type="match status" value="2"/>
</dbReference>
<name>A0ABV4CSR9_9BACT</name>
<evidence type="ECO:0000313" key="11">
    <source>
        <dbReference type="Proteomes" id="UP001565200"/>
    </source>
</evidence>
<evidence type="ECO:0000259" key="9">
    <source>
        <dbReference type="PROSITE" id="PS51671"/>
    </source>
</evidence>
<dbReference type="PANTHER" id="PTHR21022:SF19">
    <property type="entry name" value="PREPHENATE DEHYDRATASE-RELATED"/>
    <property type="match status" value="1"/>
</dbReference>
<evidence type="ECO:0000256" key="5">
    <source>
        <dbReference type="ARBA" id="ARBA00023222"/>
    </source>
</evidence>
<organism evidence="10 11">
    <name type="scientific">Heminiphilus faecis</name>
    <dbReference type="NCBI Taxonomy" id="2601703"/>
    <lineage>
        <taxon>Bacteria</taxon>
        <taxon>Pseudomonadati</taxon>
        <taxon>Bacteroidota</taxon>
        <taxon>Bacteroidia</taxon>
        <taxon>Bacteroidales</taxon>
        <taxon>Muribaculaceae</taxon>
        <taxon>Heminiphilus</taxon>
    </lineage>
</organism>
<keyword evidence="4" id="KW-0057">Aromatic amino acid biosynthesis</keyword>
<dbReference type="PROSITE" id="PS51171">
    <property type="entry name" value="PREPHENATE_DEHYDR_3"/>
    <property type="match status" value="1"/>
</dbReference>
<dbReference type="EC" id="4.2.1.51" evidence="2"/>
<dbReference type="SUPFAM" id="SSF53850">
    <property type="entry name" value="Periplasmic binding protein-like II"/>
    <property type="match status" value="1"/>
</dbReference>
<sequence length="282" mass="32028">MKKRVTIQGVAGCYHDAAARKYFADEDIDTIPCESFHDMFETLSDDASLLGILAIENTIAGSLLQNHELLRKSHMQIVGEYKMRISHTLAALPGQTIDELTEVNSHPMALRQCEQFLHRHPNLKMIEAFDTAGSAKEIAEKKLMGHAAVCGEYAAELYGLNVLQREIETNRRNYTRFLIITDPLMAAEMAPPETDINKASIVFTTPHTQGALSKVLTIFSFYDINLSKIQSMPIVGREWEYRFYADLTFDSYARYRQSIEAVRPLINDLRILGEYTECKNEI</sequence>
<dbReference type="SUPFAM" id="SSF55021">
    <property type="entry name" value="ACT-like"/>
    <property type="match status" value="1"/>
</dbReference>
<dbReference type="Proteomes" id="UP001565200">
    <property type="component" value="Unassembled WGS sequence"/>
</dbReference>
<keyword evidence="6" id="KW-0456">Lyase</keyword>
<dbReference type="InterPro" id="IPR045865">
    <property type="entry name" value="ACT-like_dom_sf"/>
</dbReference>
<evidence type="ECO:0000256" key="1">
    <source>
        <dbReference type="ARBA" id="ARBA00004741"/>
    </source>
</evidence>
<comment type="catalytic activity">
    <reaction evidence="7">
        <text>prephenate + H(+) = 3-phenylpyruvate + CO2 + H2O</text>
        <dbReference type="Rhea" id="RHEA:21648"/>
        <dbReference type="ChEBI" id="CHEBI:15377"/>
        <dbReference type="ChEBI" id="CHEBI:15378"/>
        <dbReference type="ChEBI" id="CHEBI:16526"/>
        <dbReference type="ChEBI" id="CHEBI:18005"/>
        <dbReference type="ChEBI" id="CHEBI:29934"/>
        <dbReference type="EC" id="4.2.1.51"/>
    </reaction>
</comment>
<keyword evidence="3" id="KW-0028">Amino-acid biosynthesis</keyword>
<evidence type="ECO:0000313" key="10">
    <source>
        <dbReference type="EMBL" id="MEY8244425.1"/>
    </source>
</evidence>
<dbReference type="InterPro" id="IPR002912">
    <property type="entry name" value="ACT_dom"/>
</dbReference>
<dbReference type="EMBL" id="JBCLPP010000004">
    <property type="protein sequence ID" value="MEY8244425.1"/>
    <property type="molecule type" value="Genomic_DNA"/>
</dbReference>
<evidence type="ECO:0000256" key="2">
    <source>
        <dbReference type="ARBA" id="ARBA00013147"/>
    </source>
</evidence>
<gene>
    <name evidence="10" type="ORF">AAK873_02180</name>
</gene>
<feature type="domain" description="ACT" evidence="9">
    <location>
        <begin position="200"/>
        <end position="282"/>
    </location>
</feature>
<comment type="pathway">
    <text evidence="1">Amino-acid biosynthesis; L-phenylalanine biosynthesis; phenylpyruvate from prephenate: step 1/1.</text>
</comment>
<dbReference type="Gene3D" id="3.30.70.260">
    <property type="match status" value="1"/>
</dbReference>
<dbReference type="PIRSF" id="PIRSF001500">
    <property type="entry name" value="Chor_mut_pdt_Ppr"/>
    <property type="match status" value="1"/>
</dbReference>
<dbReference type="CDD" id="cd04905">
    <property type="entry name" value="ACT_CM-PDT"/>
    <property type="match status" value="1"/>
</dbReference>
<dbReference type="InterPro" id="IPR001086">
    <property type="entry name" value="Preph_deHydtase"/>
</dbReference>
<protein>
    <recommendedName>
        <fullName evidence="2">prephenate dehydratase</fullName>
        <ecNumber evidence="2">4.2.1.51</ecNumber>
    </recommendedName>
</protein>
<dbReference type="PANTHER" id="PTHR21022">
    <property type="entry name" value="PREPHENATE DEHYDRATASE P PROTEIN"/>
    <property type="match status" value="1"/>
</dbReference>
<accession>A0ABV4CSR9</accession>
<reference evidence="10 11" key="1">
    <citation type="submission" date="2024-03" db="EMBL/GenBank/DDBJ databases">
        <title>Mouse gut bacterial collection (mGBC) of GemPharmatech.</title>
        <authorList>
            <person name="He Y."/>
            <person name="Dong L."/>
            <person name="Wu D."/>
            <person name="Gao X."/>
            <person name="Lin Z."/>
        </authorList>
    </citation>
    <scope>NUCLEOTIDE SEQUENCE [LARGE SCALE GENOMIC DNA]</scope>
    <source>
        <strain evidence="10 11">54-13</strain>
    </source>
</reference>
<dbReference type="CDD" id="cd13631">
    <property type="entry name" value="PBP2_Ct-PDT_like"/>
    <property type="match status" value="1"/>
</dbReference>
<dbReference type="InterPro" id="IPR008242">
    <property type="entry name" value="Chor_mutase/pphenate_deHydtase"/>
</dbReference>
<comment type="caution">
    <text evidence="10">The sequence shown here is derived from an EMBL/GenBank/DDBJ whole genome shotgun (WGS) entry which is preliminary data.</text>
</comment>
<dbReference type="Pfam" id="PF00800">
    <property type="entry name" value="PDT"/>
    <property type="match status" value="1"/>
</dbReference>
<keyword evidence="5" id="KW-0584">Phenylalanine biosynthesis</keyword>
<evidence type="ECO:0000256" key="3">
    <source>
        <dbReference type="ARBA" id="ARBA00022605"/>
    </source>
</evidence>
<evidence type="ECO:0000256" key="7">
    <source>
        <dbReference type="ARBA" id="ARBA00047848"/>
    </source>
</evidence>
<evidence type="ECO:0000256" key="4">
    <source>
        <dbReference type="ARBA" id="ARBA00023141"/>
    </source>
</evidence>
<dbReference type="RefSeq" id="WP_148464291.1">
    <property type="nucleotide sequence ID" value="NZ_JBCLPP010000004.1"/>
</dbReference>